<evidence type="ECO:0000256" key="5">
    <source>
        <dbReference type="RuleBase" id="RU003915"/>
    </source>
</evidence>
<dbReference type="STRING" id="450851.PHZ_c1088"/>
<comment type="similarity">
    <text evidence="5">Belongs to the FKBP-type PPIase family.</text>
</comment>
<dbReference type="Pfam" id="PF00254">
    <property type="entry name" value="FKBP_C"/>
    <property type="match status" value="1"/>
</dbReference>
<dbReference type="EC" id="5.2.1.8" evidence="5"/>
<keyword evidence="3 4" id="KW-0413">Isomerase</keyword>
<feature type="signal peptide" evidence="6">
    <location>
        <begin position="1"/>
        <end position="21"/>
    </location>
</feature>
<comment type="catalytic activity">
    <reaction evidence="1 4 5">
        <text>[protein]-peptidylproline (omega=180) = [protein]-peptidylproline (omega=0)</text>
        <dbReference type="Rhea" id="RHEA:16237"/>
        <dbReference type="Rhea" id="RHEA-COMP:10747"/>
        <dbReference type="Rhea" id="RHEA-COMP:10748"/>
        <dbReference type="ChEBI" id="CHEBI:83833"/>
        <dbReference type="ChEBI" id="CHEBI:83834"/>
        <dbReference type="EC" id="5.2.1.8"/>
    </reaction>
</comment>
<accession>B4R7W9</accession>
<evidence type="ECO:0000256" key="1">
    <source>
        <dbReference type="ARBA" id="ARBA00000971"/>
    </source>
</evidence>
<keyword evidence="9" id="KW-1185">Reference proteome</keyword>
<dbReference type="SUPFAM" id="SSF54534">
    <property type="entry name" value="FKBP-like"/>
    <property type="match status" value="1"/>
</dbReference>
<evidence type="ECO:0000313" key="9">
    <source>
        <dbReference type="Proteomes" id="UP000001868"/>
    </source>
</evidence>
<gene>
    <name evidence="8" type="ordered locus">PHZ_c1088</name>
</gene>
<dbReference type="InterPro" id="IPR046357">
    <property type="entry name" value="PPIase_dom_sf"/>
</dbReference>
<dbReference type="PANTHER" id="PTHR10516:SF443">
    <property type="entry name" value="FK506-BINDING PROTEIN 59-RELATED"/>
    <property type="match status" value="1"/>
</dbReference>
<evidence type="ECO:0000259" key="7">
    <source>
        <dbReference type="PROSITE" id="PS50059"/>
    </source>
</evidence>
<dbReference type="OrthoDB" id="9812109at2"/>
<dbReference type="InterPro" id="IPR001179">
    <property type="entry name" value="PPIase_FKBP_dom"/>
</dbReference>
<dbReference type="GO" id="GO:0006457">
    <property type="term" value="P:protein folding"/>
    <property type="evidence" value="ECO:0007669"/>
    <property type="project" value="InterPro"/>
</dbReference>
<dbReference type="AlphaFoldDB" id="B4R7W9"/>
<dbReference type="GO" id="GO:0005737">
    <property type="term" value="C:cytoplasm"/>
    <property type="evidence" value="ECO:0007669"/>
    <property type="project" value="TreeGrafter"/>
</dbReference>
<dbReference type="HOGENOM" id="CLU_013615_7_3_5"/>
<dbReference type="Proteomes" id="UP000001868">
    <property type="component" value="Chromosome"/>
</dbReference>
<dbReference type="PROSITE" id="PS50059">
    <property type="entry name" value="FKBP_PPIASE"/>
    <property type="match status" value="1"/>
</dbReference>
<keyword evidence="6" id="KW-0732">Signal</keyword>
<dbReference type="eggNOG" id="COG0545">
    <property type="taxonomic scope" value="Bacteria"/>
</dbReference>
<dbReference type="KEGG" id="pzu:PHZ_c1088"/>
<evidence type="ECO:0000256" key="6">
    <source>
        <dbReference type="SAM" id="SignalP"/>
    </source>
</evidence>
<feature type="domain" description="PPIase FKBP-type" evidence="7">
    <location>
        <begin position="83"/>
        <end position="168"/>
    </location>
</feature>
<name>B4R7W9_PHEZH</name>
<dbReference type="InterPro" id="IPR050689">
    <property type="entry name" value="FKBP-type_PPIase"/>
</dbReference>
<dbReference type="PANTHER" id="PTHR10516">
    <property type="entry name" value="PEPTIDYL-PROLYL CIS-TRANS ISOMERASE"/>
    <property type="match status" value="1"/>
</dbReference>
<evidence type="ECO:0000256" key="4">
    <source>
        <dbReference type="PROSITE-ProRule" id="PRU00277"/>
    </source>
</evidence>
<proteinExistence type="inferred from homology"/>
<dbReference type="PROSITE" id="PS51257">
    <property type="entry name" value="PROKAR_LIPOPROTEIN"/>
    <property type="match status" value="1"/>
</dbReference>
<dbReference type="RefSeq" id="WP_012521648.1">
    <property type="nucleotide sequence ID" value="NC_011144.1"/>
</dbReference>
<evidence type="ECO:0000256" key="2">
    <source>
        <dbReference type="ARBA" id="ARBA00023110"/>
    </source>
</evidence>
<keyword evidence="2 4" id="KW-0697">Rotamase</keyword>
<reference evidence="8 9" key="1">
    <citation type="journal article" date="2008" name="BMC Genomics">
        <title>Complete genome of Phenylobacterium zucineum - a novel facultative intracellular bacterium isolated from human erythroleukemia cell line K562.</title>
        <authorList>
            <person name="Luo Y."/>
            <person name="Xu X."/>
            <person name="Ding Z."/>
            <person name="Liu Z."/>
            <person name="Zhang B."/>
            <person name="Yan Z."/>
            <person name="Sun J."/>
            <person name="Hu S."/>
            <person name="Hu X."/>
        </authorList>
    </citation>
    <scope>NUCLEOTIDE SEQUENCE [LARGE SCALE GENOMIC DNA]</scope>
    <source>
        <strain evidence="8 9">HLK1</strain>
    </source>
</reference>
<organism evidence="8 9">
    <name type="scientific">Phenylobacterium zucineum (strain HLK1)</name>
    <dbReference type="NCBI Taxonomy" id="450851"/>
    <lineage>
        <taxon>Bacteria</taxon>
        <taxon>Pseudomonadati</taxon>
        <taxon>Pseudomonadota</taxon>
        <taxon>Alphaproteobacteria</taxon>
        <taxon>Caulobacterales</taxon>
        <taxon>Caulobacteraceae</taxon>
        <taxon>Phenylobacterium</taxon>
    </lineage>
</organism>
<dbReference type="GO" id="GO:0003755">
    <property type="term" value="F:peptidyl-prolyl cis-trans isomerase activity"/>
    <property type="evidence" value="ECO:0007669"/>
    <property type="project" value="UniProtKB-UniRule"/>
</dbReference>
<evidence type="ECO:0000313" key="8">
    <source>
        <dbReference type="EMBL" id="ACG77502.1"/>
    </source>
</evidence>
<protein>
    <recommendedName>
        <fullName evidence="5">Peptidyl-prolyl cis-trans isomerase</fullName>
        <ecNumber evidence="5">5.2.1.8</ecNumber>
    </recommendedName>
</protein>
<sequence length="173" mass="18548">MIRHAACAALGGLLVAACASAPAPSAPTSAPAADLSPQARWEAGQAAYLAWNTRRHGWKTTDSGLQYKVLKRAPASAPRPEPGATVTIHYTGTFIDGRKFDSSRDRGEPATFPLGRLIKGWQEGVPMMRVGERWLFAIPADLAYGNRNRDPIPNGSALLFDIELIAVEGNAVR</sequence>
<dbReference type="Gene3D" id="3.10.50.40">
    <property type="match status" value="1"/>
</dbReference>
<dbReference type="EMBL" id="CP000747">
    <property type="protein sequence ID" value="ACG77502.1"/>
    <property type="molecule type" value="Genomic_DNA"/>
</dbReference>
<evidence type="ECO:0000256" key="3">
    <source>
        <dbReference type="ARBA" id="ARBA00023235"/>
    </source>
</evidence>
<feature type="chain" id="PRO_5002825106" description="Peptidyl-prolyl cis-trans isomerase" evidence="6">
    <location>
        <begin position="22"/>
        <end position="173"/>
    </location>
</feature>